<dbReference type="Proteomes" id="UP001157353">
    <property type="component" value="Unassembled WGS sequence"/>
</dbReference>
<keyword evidence="3" id="KW-1185">Reference proteome</keyword>
<sequence length="219" mass="24459">MIKHHPNEQLLAQYSSGELAFSLSIAISAHLEMCPQCQQKEQRIVAQQAEQAWDADNVEEANFDDMLQCILATPIEAPKTKTLHKKKANNSVSLEGKTYTLPTAFRSFEQLKWSGFGTINRARVINDEQDVRASLLHIKQGGEIPAHQHKGYELTLLLAGSFSDEHGTYQKGDFILLSGDVKHSPKTEQGCLCYTVQDAPLHFMSGMSKVLNPLGKFIY</sequence>
<dbReference type="InterPro" id="IPR011051">
    <property type="entry name" value="RmlC_Cupin_sf"/>
</dbReference>
<dbReference type="CDD" id="cd20301">
    <property type="entry name" value="cupin_ChrR"/>
    <property type="match status" value="1"/>
</dbReference>
<dbReference type="NCBIfam" id="TIGR02451">
    <property type="entry name" value="anti_sig_ChrR"/>
    <property type="match status" value="1"/>
</dbReference>
<evidence type="ECO:0000313" key="2">
    <source>
        <dbReference type="EMBL" id="GLS91935.1"/>
    </source>
</evidence>
<reference evidence="3" key="1">
    <citation type="journal article" date="2019" name="Int. J. Syst. Evol. Microbiol.">
        <title>The Global Catalogue of Microorganisms (GCM) 10K type strain sequencing project: providing services to taxonomists for standard genome sequencing and annotation.</title>
        <authorList>
            <consortium name="The Broad Institute Genomics Platform"/>
            <consortium name="The Broad Institute Genome Sequencing Center for Infectious Disease"/>
            <person name="Wu L."/>
            <person name="Ma J."/>
        </authorList>
    </citation>
    <scope>NUCLEOTIDE SEQUENCE [LARGE SCALE GENOMIC DNA]</scope>
    <source>
        <strain evidence="3">NBRC 103166</strain>
    </source>
</reference>
<dbReference type="InterPro" id="IPR014710">
    <property type="entry name" value="RmlC-like_jellyroll"/>
</dbReference>
<dbReference type="InterPro" id="IPR025979">
    <property type="entry name" value="ChrR-like_cupin_dom"/>
</dbReference>
<organism evidence="2 3">
    <name type="scientific">Psychromonas marina</name>
    <dbReference type="NCBI Taxonomy" id="88364"/>
    <lineage>
        <taxon>Bacteria</taxon>
        <taxon>Pseudomonadati</taxon>
        <taxon>Pseudomonadota</taxon>
        <taxon>Gammaproteobacteria</taxon>
        <taxon>Alteromonadales</taxon>
        <taxon>Psychromonadaceae</taxon>
        <taxon>Psychromonas</taxon>
    </lineage>
</organism>
<comment type="caution">
    <text evidence="2">The sequence shown here is derived from an EMBL/GenBank/DDBJ whole genome shotgun (WGS) entry which is preliminary data.</text>
</comment>
<accession>A0ABQ6E426</accession>
<gene>
    <name evidence="2" type="primary">chrR</name>
    <name evidence="2" type="ORF">GCM10007916_30050</name>
</gene>
<evidence type="ECO:0000259" key="1">
    <source>
        <dbReference type="Pfam" id="PF12973"/>
    </source>
</evidence>
<evidence type="ECO:0000313" key="3">
    <source>
        <dbReference type="Proteomes" id="UP001157353"/>
    </source>
</evidence>
<protein>
    <submittedName>
        <fullName evidence="2">Zinc-binding anti-sigmaE4 factor ChrR</fullName>
    </submittedName>
</protein>
<name>A0ABQ6E426_9GAMM</name>
<dbReference type="InterPro" id="IPR041916">
    <property type="entry name" value="Anti_sigma_zinc_sf"/>
</dbReference>
<dbReference type="RefSeq" id="WP_284205028.1">
    <property type="nucleotide sequence ID" value="NZ_BSPQ01000016.1"/>
</dbReference>
<feature type="domain" description="ChrR-like cupin" evidence="1">
    <location>
        <begin position="109"/>
        <end position="197"/>
    </location>
</feature>
<dbReference type="EMBL" id="BSPQ01000016">
    <property type="protein sequence ID" value="GLS91935.1"/>
    <property type="molecule type" value="Genomic_DNA"/>
</dbReference>
<dbReference type="InterPro" id="IPR012807">
    <property type="entry name" value="Anti-sigma_ChrR"/>
</dbReference>
<dbReference type="Gene3D" id="2.60.120.10">
    <property type="entry name" value="Jelly Rolls"/>
    <property type="match status" value="1"/>
</dbReference>
<dbReference type="Pfam" id="PF12973">
    <property type="entry name" value="Cupin_7"/>
    <property type="match status" value="1"/>
</dbReference>
<proteinExistence type="predicted"/>
<dbReference type="SUPFAM" id="SSF51182">
    <property type="entry name" value="RmlC-like cupins"/>
    <property type="match status" value="1"/>
</dbReference>
<dbReference type="Gene3D" id="1.10.10.1320">
    <property type="entry name" value="Anti-sigma factor, zinc-finger domain"/>
    <property type="match status" value="1"/>
</dbReference>